<evidence type="ECO:0000313" key="2">
    <source>
        <dbReference type="Proteomes" id="UP000003240"/>
    </source>
</evidence>
<dbReference type="Proteomes" id="UP000003240">
    <property type="component" value="Unassembled WGS sequence"/>
</dbReference>
<dbReference type="OrthoDB" id="2989236at2"/>
<dbReference type="RefSeq" id="WP_004096689.1">
    <property type="nucleotide sequence ID" value="NZ_AFGF01000121.1"/>
</dbReference>
<reference evidence="1 2" key="1">
    <citation type="journal article" date="2011" name="EMBO J.">
        <title>Structural diversity of bacterial flagellar motors.</title>
        <authorList>
            <person name="Chen S."/>
            <person name="Beeby M."/>
            <person name="Murphy G.E."/>
            <person name="Leadbetter J.R."/>
            <person name="Hendrixson D.R."/>
            <person name="Briegel A."/>
            <person name="Li Z."/>
            <person name="Shi J."/>
            <person name="Tocheva E.I."/>
            <person name="Muller A."/>
            <person name="Dobro M.J."/>
            <person name="Jensen G.J."/>
        </authorList>
    </citation>
    <scope>NUCLEOTIDE SEQUENCE [LARGE SCALE GENOMIC DNA]</scope>
    <source>
        <strain evidence="1 2">DSM 6540</strain>
    </source>
</reference>
<gene>
    <name evidence="1" type="ORF">ALO_13719</name>
</gene>
<proteinExistence type="predicted"/>
<dbReference type="InterPro" id="IPR022477">
    <property type="entry name" value="Spore_YqfC"/>
</dbReference>
<dbReference type="EMBL" id="AFGF01000121">
    <property type="protein sequence ID" value="EGO63318.1"/>
    <property type="molecule type" value="Genomic_DNA"/>
</dbReference>
<protein>
    <recommendedName>
        <fullName evidence="3">Sporulation protein YqfC</fullName>
    </recommendedName>
</protein>
<name>F7NKX5_9FIRM</name>
<keyword evidence="2" id="KW-1185">Reference proteome</keyword>
<organism evidence="1 2">
    <name type="scientific">Acetonema longum DSM 6540</name>
    <dbReference type="NCBI Taxonomy" id="1009370"/>
    <lineage>
        <taxon>Bacteria</taxon>
        <taxon>Bacillati</taxon>
        <taxon>Bacillota</taxon>
        <taxon>Negativicutes</taxon>
        <taxon>Acetonemataceae</taxon>
        <taxon>Acetonema</taxon>
    </lineage>
</organism>
<dbReference type="InterPro" id="IPR022476">
    <property type="entry name" value="Spore_YabP/YqfC"/>
</dbReference>
<comment type="caution">
    <text evidence="1">The sequence shown here is derived from an EMBL/GenBank/DDBJ whole genome shotgun (WGS) entry which is preliminary data.</text>
</comment>
<dbReference type="Pfam" id="PF07873">
    <property type="entry name" value="YabP"/>
    <property type="match status" value="1"/>
</dbReference>
<sequence>MQFHNKKRLLQIARLLEFPQDILLDLPRITLVGNMQLLVENHKGIVEYTPSLVRIQLHQEGLIIRGNDLVLSNLQYDQLLIEGCIKELHYGD</sequence>
<dbReference type="eggNOG" id="ENOG5032ZA5">
    <property type="taxonomic scope" value="Bacteria"/>
</dbReference>
<evidence type="ECO:0000313" key="1">
    <source>
        <dbReference type="EMBL" id="EGO63318.1"/>
    </source>
</evidence>
<dbReference type="STRING" id="1009370.ALO_13719"/>
<accession>F7NKX5</accession>
<dbReference type="NCBIfam" id="TIGR02856">
    <property type="entry name" value="spore_yqfC"/>
    <property type="match status" value="1"/>
</dbReference>
<dbReference type="AlphaFoldDB" id="F7NKX5"/>
<evidence type="ECO:0008006" key="3">
    <source>
        <dbReference type="Google" id="ProtNLM"/>
    </source>
</evidence>